<dbReference type="Pfam" id="PF03364">
    <property type="entry name" value="Polyketide_cyc"/>
    <property type="match status" value="1"/>
</dbReference>
<sequence>MPPILRPAILRPATLHTAHCLRPRSPHLHPRFNTFFSLPNLLPTAALAKEHSQRHVLPYTPRQLYDLVSDVDQYHHFVPWCASSRVLSVHPNQNGKVMRAELGIGFKALSETYVSRVECVDGVSVKALAQDSSVFRQLNTTWKFTPVRPTHNTKLPPSFPQSTAAPASSPFDTPTCAVDFHIAFEFKSPLYAQVSTLFFEEVSKAMMGAFEDRARVVYGRPKNLVG</sequence>
<dbReference type="GO" id="GO:0005739">
    <property type="term" value="C:mitochondrion"/>
    <property type="evidence" value="ECO:0007669"/>
    <property type="project" value="TreeGrafter"/>
</dbReference>
<dbReference type="GO" id="GO:0048039">
    <property type="term" value="F:ubiquinone binding"/>
    <property type="evidence" value="ECO:0007669"/>
    <property type="project" value="InterPro"/>
</dbReference>
<organism evidence="5 6">
    <name type="scientific">Powellomyces hirtus</name>
    <dbReference type="NCBI Taxonomy" id="109895"/>
    <lineage>
        <taxon>Eukaryota</taxon>
        <taxon>Fungi</taxon>
        <taxon>Fungi incertae sedis</taxon>
        <taxon>Chytridiomycota</taxon>
        <taxon>Chytridiomycota incertae sedis</taxon>
        <taxon>Chytridiomycetes</taxon>
        <taxon>Spizellomycetales</taxon>
        <taxon>Powellomycetaceae</taxon>
        <taxon>Powellomyces</taxon>
    </lineage>
</organism>
<accession>A0A507E756</accession>
<evidence type="ECO:0000259" key="4">
    <source>
        <dbReference type="Pfam" id="PF03364"/>
    </source>
</evidence>
<feature type="domain" description="Coenzyme Q-binding protein COQ10 START" evidence="4">
    <location>
        <begin position="57"/>
        <end position="211"/>
    </location>
</feature>
<evidence type="ECO:0000256" key="2">
    <source>
        <dbReference type="ARBA" id="ARBA00011814"/>
    </source>
</evidence>
<dbReference type="AlphaFoldDB" id="A0A507E756"/>
<dbReference type="InterPro" id="IPR044996">
    <property type="entry name" value="COQ10-like"/>
</dbReference>
<dbReference type="STRING" id="109895.A0A507E756"/>
<comment type="subunit">
    <text evidence="2">Interacts with coenzyme Q.</text>
</comment>
<dbReference type="PANTHER" id="PTHR12901:SF10">
    <property type="entry name" value="COENZYME Q-BINDING PROTEIN COQ10, MITOCHONDRIAL"/>
    <property type="match status" value="1"/>
</dbReference>
<comment type="caution">
    <text evidence="5">The sequence shown here is derived from an EMBL/GenBank/DDBJ whole genome shotgun (WGS) entry which is preliminary data.</text>
</comment>
<dbReference type="PANTHER" id="PTHR12901">
    <property type="entry name" value="SPERM PROTEIN HOMOLOG"/>
    <property type="match status" value="1"/>
</dbReference>
<proteinExistence type="inferred from homology"/>
<protein>
    <recommendedName>
        <fullName evidence="4">Coenzyme Q-binding protein COQ10 START domain-containing protein</fullName>
    </recommendedName>
</protein>
<dbReference type="CDD" id="cd07813">
    <property type="entry name" value="COQ10p_like"/>
    <property type="match status" value="1"/>
</dbReference>
<name>A0A507E756_9FUNG</name>
<evidence type="ECO:0000313" key="5">
    <source>
        <dbReference type="EMBL" id="TPX58948.1"/>
    </source>
</evidence>
<comment type="function">
    <text evidence="3">Required for the function of coenzyme Q in the respiratory chain. May serve as a chaperone or may be involved in the transport of Q6 from its site of synthesis to the catalytic sites of the respiratory complexes.</text>
</comment>
<reference evidence="5 6" key="1">
    <citation type="journal article" date="2019" name="Sci. Rep.">
        <title>Comparative genomics of chytrid fungi reveal insights into the obligate biotrophic and pathogenic lifestyle of Synchytrium endobioticum.</title>
        <authorList>
            <person name="van de Vossenberg B.T.L.H."/>
            <person name="Warris S."/>
            <person name="Nguyen H.D.T."/>
            <person name="van Gent-Pelzer M.P.E."/>
            <person name="Joly D.L."/>
            <person name="van de Geest H.C."/>
            <person name="Bonants P.J.M."/>
            <person name="Smith D.S."/>
            <person name="Levesque C.A."/>
            <person name="van der Lee T.A.J."/>
        </authorList>
    </citation>
    <scope>NUCLEOTIDE SEQUENCE [LARGE SCALE GENOMIC DNA]</scope>
    <source>
        <strain evidence="5 6">CBS 809.83</strain>
    </source>
</reference>
<dbReference type="InterPro" id="IPR005031">
    <property type="entry name" value="COQ10_START"/>
</dbReference>
<dbReference type="EMBL" id="QEAQ01000030">
    <property type="protein sequence ID" value="TPX58948.1"/>
    <property type="molecule type" value="Genomic_DNA"/>
</dbReference>
<dbReference type="Proteomes" id="UP000318582">
    <property type="component" value="Unassembled WGS sequence"/>
</dbReference>
<comment type="similarity">
    <text evidence="1">Belongs to the COQ10 family.</text>
</comment>
<dbReference type="InterPro" id="IPR023393">
    <property type="entry name" value="START-like_dom_sf"/>
</dbReference>
<dbReference type="SUPFAM" id="SSF55961">
    <property type="entry name" value="Bet v1-like"/>
    <property type="match status" value="1"/>
</dbReference>
<dbReference type="GO" id="GO:0045333">
    <property type="term" value="P:cellular respiration"/>
    <property type="evidence" value="ECO:0007669"/>
    <property type="project" value="InterPro"/>
</dbReference>
<evidence type="ECO:0000313" key="6">
    <source>
        <dbReference type="Proteomes" id="UP000318582"/>
    </source>
</evidence>
<dbReference type="Gene3D" id="3.30.530.20">
    <property type="match status" value="1"/>
</dbReference>
<gene>
    <name evidence="5" type="ORF">PhCBS80983_g02753</name>
</gene>
<keyword evidence="6" id="KW-1185">Reference proteome</keyword>
<evidence type="ECO:0000256" key="1">
    <source>
        <dbReference type="ARBA" id="ARBA00006885"/>
    </source>
</evidence>
<evidence type="ECO:0000256" key="3">
    <source>
        <dbReference type="ARBA" id="ARBA00024947"/>
    </source>
</evidence>